<comment type="caution">
    <text evidence="2">The sequence shown here is derived from an EMBL/GenBank/DDBJ whole genome shotgun (WGS) entry which is preliminary data.</text>
</comment>
<sequence>MISLPQHHQLEVEVENQVNAADTPKPPTEAVEKPAEDAETSKMQEKEPEAIKEAAVKETAVEEIESEEESSVVSAAPSSTSVGPSTTYTVLEPTPDAIITPSVEANELKEVQIGALDPGVIEKKDFDLNADAGEEEFTKEESGSAATKVDAIHTTSATQIAEQAGKPEVNVEEEKPEKTLEFKMPTLSEKTRTYDATEVVEASGQEKTLGDVKVVKEKKDESFEVDDATFIVNASVRELEGDSGQVRIEASRSHTDY</sequence>
<name>A0A8K0MW48_COCNU</name>
<dbReference type="AlphaFoldDB" id="A0A8K0MW48"/>
<keyword evidence="3" id="KW-1185">Reference proteome</keyword>
<proteinExistence type="predicted"/>
<organism evidence="2 3">
    <name type="scientific">Cocos nucifera</name>
    <name type="common">Coconut palm</name>
    <dbReference type="NCBI Taxonomy" id="13894"/>
    <lineage>
        <taxon>Eukaryota</taxon>
        <taxon>Viridiplantae</taxon>
        <taxon>Streptophyta</taxon>
        <taxon>Embryophyta</taxon>
        <taxon>Tracheophyta</taxon>
        <taxon>Spermatophyta</taxon>
        <taxon>Magnoliopsida</taxon>
        <taxon>Liliopsida</taxon>
        <taxon>Arecaceae</taxon>
        <taxon>Arecoideae</taxon>
        <taxon>Cocoseae</taxon>
        <taxon>Attaleinae</taxon>
        <taxon>Cocos</taxon>
    </lineage>
</organism>
<accession>A0A8K0MW48</accession>
<evidence type="ECO:0000313" key="2">
    <source>
        <dbReference type="EMBL" id="KAG1328318.1"/>
    </source>
</evidence>
<dbReference type="Proteomes" id="UP000797356">
    <property type="component" value="Chromosome 1"/>
</dbReference>
<feature type="compositionally biased region" description="Acidic residues" evidence="1">
    <location>
        <begin position="61"/>
        <end position="70"/>
    </location>
</feature>
<dbReference type="OrthoDB" id="10557322at2759"/>
<feature type="compositionally biased region" description="Low complexity" evidence="1">
    <location>
        <begin position="71"/>
        <end position="89"/>
    </location>
</feature>
<evidence type="ECO:0000313" key="3">
    <source>
        <dbReference type="Proteomes" id="UP000797356"/>
    </source>
</evidence>
<reference evidence="2" key="1">
    <citation type="journal article" date="2017" name="Gigascience">
        <title>The genome draft of coconut (Cocos nucifera).</title>
        <authorList>
            <person name="Xiao Y."/>
            <person name="Xu P."/>
            <person name="Fan H."/>
            <person name="Baudouin L."/>
            <person name="Xia W."/>
            <person name="Bocs S."/>
            <person name="Xu J."/>
            <person name="Li Q."/>
            <person name="Guo A."/>
            <person name="Zhou L."/>
            <person name="Li J."/>
            <person name="Wu Y."/>
            <person name="Ma Z."/>
            <person name="Armero A."/>
            <person name="Issali A.E."/>
            <person name="Liu N."/>
            <person name="Peng M."/>
            <person name="Yang Y."/>
        </authorList>
    </citation>
    <scope>NUCLEOTIDE SEQUENCE</scope>
    <source>
        <tissue evidence="2">Spear leaf of Hainan Tall coconut</tissue>
    </source>
</reference>
<evidence type="ECO:0000256" key="1">
    <source>
        <dbReference type="SAM" id="MobiDB-lite"/>
    </source>
</evidence>
<feature type="region of interest" description="Disordered" evidence="1">
    <location>
        <begin position="1"/>
        <end position="89"/>
    </location>
</feature>
<feature type="compositionally biased region" description="Basic and acidic residues" evidence="1">
    <location>
        <begin position="30"/>
        <end position="60"/>
    </location>
</feature>
<protein>
    <submittedName>
        <fullName evidence="2">Putative golgin subfamily A member 6-like protein 22</fullName>
    </submittedName>
</protein>
<gene>
    <name evidence="2" type="ORF">COCNU_01G022520</name>
</gene>
<reference evidence="2" key="2">
    <citation type="submission" date="2019-07" db="EMBL/GenBank/DDBJ databases">
        <authorList>
            <person name="Yang Y."/>
            <person name="Bocs S."/>
            <person name="Baudouin L."/>
        </authorList>
    </citation>
    <scope>NUCLEOTIDE SEQUENCE</scope>
    <source>
        <tissue evidence="2">Spear leaf of Hainan Tall coconut</tissue>
    </source>
</reference>
<dbReference type="EMBL" id="CM017872">
    <property type="protein sequence ID" value="KAG1328318.1"/>
    <property type="molecule type" value="Genomic_DNA"/>
</dbReference>